<dbReference type="PANTHER" id="PTHR32063:SF19">
    <property type="entry name" value="CATION EFFLUX SYSTEM PROTEIN CUSA"/>
    <property type="match status" value="1"/>
</dbReference>
<dbReference type="PANTHER" id="PTHR32063">
    <property type="match status" value="1"/>
</dbReference>
<comment type="subcellular location">
    <subcellularLocation>
        <location evidence="1">Cell membrane</location>
        <topology evidence="1">Multi-pass membrane protein</topology>
    </subcellularLocation>
</comment>
<dbReference type="InterPro" id="IPR027463">
    <property type="entry name" value="AcrB_DN_DC_subdom"/>
</dbReference>
<keyword evidence="5 8" id="KW-0812">Transmembrane</keyword>
<dbReference type="SUPFAM" id="SSF82866">
    <property type="entry name" value="Multidrug efflux transporter AcrB transmembrane domain"/>
    <property type="match status" value="2"/>
</dbReference>
<evidence type="ECO:0000256" key="4">
    <source>
        <dbReference type="ARBA" id="ARBA00022475"/>
    </source>
</evidence>
<protein>
    <submittedName>
        <fullName evidence="9">CusA/CzcA family heavy metal efflux RND transporter</fullName>
    </submittedName>
</protein>
<dbReference type="RefSeq" id="WP_161013865.1">
    <property type="nucleotide sequence ID" value="NZ_WWCK01000003.1"/>
</dbReference>
<dbReference type="PRINTS" id="PR00702">
    <property type="entry name" value="ACRIFLAVINRP"/>
</dbReference>
<feature type="transmembrane region" description="Helical" evidence="8">
    <location>
        <begin position="890"/>
        <end position="910"/>
    </location>
</feature>
<feature type="transmembrane region" description="Helical" evidence="8">
    <location>
        <begin position="961"/>
        <end position="982"/>
    </location>
</feature>
<dbReference type="AlphaFoldDB" id="A0A7X4GPK4"/>
<keyword evidence="10" id="KW-1185">Reference proteome</keyword>
<dbReference type="Gene3D" id="3.30.2090.10">
    <property type="entry name" value="Multidrug efflux transporter AcrB TolC docking domain, DN and DC subdomains"/>
    <property type="match status" value="2"/>
</dbReference>
<feature type="transmembrane region" description="Helical" evidence="8">
    <location>
        <begin position="916"/>
        <end position="940"/>
    </location>
</feature>
<gene>
    <name evidence="9" type="ORF">GTP45_10790</name>
</gene>
<feature type="transmembrane region" description="Helical" evidence="8">
    <location>
        <begin position="361"/>
        <end position="379"/>
    </location>
</feature>
<keyword evidence="6 8" id="KW-1133">Transmembrane helix</keyword>
<dbReference type="GO" id="GO:0042910">
    <property type="term" value="F:xenobiotic transmembrane transporter activity"/>
    <property type="evidence" value="ECO:0007669"/>
    <property type="project" value="TreeGrafter"/>
</dbReference>
<evidence type="ECO:0000256" key="6">
    <source>
        <dbReference type="ARBA" id="ARBA00022989"/>
    </source>
</evidence>
<accession>A0A7X4GPK4</accession>
<feature type="transmembrane region" description="Helical" evidence="8">
    <location>
        <begin position="475"/>
        <end position="495"/>
    </location>
</feature>
<reference evidence="9 10" key="1">
    <citation type="submission" date="2019-12" db="EMBL/GenBank/DDBJ databases">
        <title>Novel species isolated from a subtropical stream in China.</title>
        <authorList>
            <person name="Lu H."/>
        </authorList>
    </citation>
    <scope>NUCLEOTIDE SEQUENCE [LARGE SCALE GENOMIC DNA]</scope>
    <source>
        <strain evidence="9 10">FT55W</strain>
    </source>
</reference>
<evidence type="ECO:0000256" key="5">
    <source>
        <dbReference type="ARBA" id="ARBA00022692"/>
    </source>
</evidence>
<feature type="transmembrane region" description="Helical" evidence="8">
    <location>
        <begin position="994"/>
        <end position="1020"/>
    </location>
</feature>
<name>A0A7X4GPK4_9BURK</name>
<comment type="caution">
    <text evidence="9">The sequence shown here is derived from an EMBL/GenBank/DDBJ whole genome shotgun (WGS) entry which is preliminary data.</text>
</comment>
<organism evidence="9 10">
    <name type="scientific">Duganella rivi</name>
    <dbReference type="NCBI Taxonomy" id="2666083"/>
    <lineage>
        <taxon>Bacteria</taxon>
        <taxon>Pseudomonadati</taxon>
        <taxon>Pseudomonadota</taxon>
        <taxon>Betaproteobacteria</taxon>
        <taxon>Burkholderiales</taxon>
        <taxon>Oxalobacteraceae</taxon>
        <taxon>Telluria group</taxon>
        <taxon>Duganella</taxon>
    </lineage>
</organism>
<evidence type="ECO:0000256" key="8">
    <source>
        <dbReference type="SAM" id="Phobius"/>
    </source>
</evidence>
<dbReference type="GO" id="GO:0005886">
    <property type="term" value="C:plasma membrane"/>
    <property type="evidence" value="ECO:0007669"/>
    <property type="project" value="UniProtKB-SubCell"/>
</dbReference>
<feature type="transmembrane region" description="Helical" evidence="8">
    <location>
        <begin position="436"/>
        <end position="455"/>
    </location>
</feature>
<feature type="transmembrane region" description="Helical" evidence="8">
    <location>
        <begin position="864"/>
        <end position="883"/>
    </location>
</feature>
<dbReference type="EMBL" id="WWCK01000003">
    <property type="protein sequence ID" value="MYM67317.1"/>
    <property type="molecule type" value="Genomic_DNA"/>
</dbReference>
<keyword evidence="4" id="KW-1003">Cell membrane</keyword>
<dbReference type="SUPFAM" id="SSF82714">
    <property type="entry name" value="Multidrug efflux transporter AcrB TolC docking domain, DN and DC subdomains"/>
    <property type="match status" value="2"/>
</dbReference>
<dbReference type="SUPFAM" id="SSF82693">
    <property type="entry name" value="Multidrug efflux transporter AcrB pore domain, PN1, PN2, PC1 and PC2 subdomains"/>
    <property type="match status" value="2"/>
</dbReference>
<dbReference type="Gene3D" id="3.30.70.1440">
    <property type="entry name" value="Multidrug efflux transporter AcrB pore domain"/>
    <property type="match status" value="1"/>
</dbReference>
<comment type="similarity">
    <text evidence="2">Belongs to the resistance-nodulation-cell division (RND) (TC 2.A.6) family.</text>
</comment>
<keyword evidence="7 8" id="KW-0472">Membrane</keyword>
<dbReference type="Gene3D" id="3.30.70.1320">
    <property type="entry name" value="Multidrug efflux transporter AcrB pore domain like"/>
    <property type="match status" value="1"/>
</dbReference>
<dbReference type="Pfam" id="PF00873">
    <property type="entry name" value="ACR_tran"/>
    <property type="match status" value="1"/>
</dbReference>
<evidence type="ECO:0000256" key="7">
    <source>
        <dbReference type="ARBA" id="ARBA00023136"/>
    </source>
</evidence>
<dbReference type="InterPro" id="IPR004763">
    <property type="entry name" value="CusA-like"/>
</dbReference>
<evidence type="ECO:0000313" key="10">
    <source>
        <dbReference type="Proteomes" id="UP000450012"/>
    </source>
</evidence>
<evidence type="ECO:0000256" key="1">
    <source>
        <dbReference type="ARBA" id="ARBA00004651"/>
    </source>
</evidence>
<dbReference type="NCBIfam" id="TIGR00914">
    <property type="entry name" value="2A0601"/>
    <property type="match status" value="1"/>
</dbReference>
<feature type="transmembrane region" description="Helical" evidence="8">
    <location>
        <begin position="522"/>
        <end position="544"/>
    </location>
</feature>
<evidence type="ECO:0000313" key="9">
    <source>
        <dbReference type="EMBL" id="MYM67317.1"/>
    </source>
</evidence>
<keyword evidence="3" id="KW-0813">Transport</keyword>
<dbReference type="Gene3D" id="1.20.1640.10">
    <property type="entry name" value="Multidrug efflux transporter AcrB transmembrane domain"/>
    <property type="match status" value="2"/>
</dbReference>
<evidence type="ECO:0000256" key="2">
    <source>
        <dbReference type="ARBA" id="ARBA00010942"/>
    </source>
</evidence>
<evidence type="ECO:0000256" key="3">
    <source>
        <dbReference type="ARBA" id="ARBA00022448"/>
    </source>
</evidence>
<dbReference type="Gene3D" id="3.30.70.1430">
    <property type="entry name" value="Multidrug efflux transporter AcrB pore domain"/>
    <property type="match status" value="2"/>
</dbReference>
<sequence length="1059" mass="113185">MIARVIDWSIRNRLLVLAACLLLLIGGVESLTRIKLDALPDLSDVQVIVRTELPGQAPQLVEDQLTYPLAASLLAVPGTRAVRGFSMFGESYVYVIFKDGTDLYWARSRILETLSQTTGRLPAGAVPTLGPDASGVGWVFEYALVDKSGRTDPARLRALQDFYLKLELQSVPGVAEVASLGGMARQFQIEADPARLAAHGVSMEQLAQAVTDANRSGGGAPLDMARAEYLLRADGYVKNLSDFNDIPIATEGGVLRLKQLANVSTGPQLRRGLADLDGKGDVVGGIIVMRHGENAMSTIAGVKQRLAQLQKSLPEGVEVVTTYDRSSLIERAVHTLRNKLLEESIVVAVICGVFLFRLRSALVAIVTLPLGILAALWIMRVQGVSANIMSLGGIAIAVGAMVDGAIVMIENMHRHLEQHGPSDDIWPVVRKAAKEVGPALFFSLLIITVSFLPVFTLEGQEARLFAPLAYTKTYAMAAAAMLAITLTPVLMGYAIKGKLPPESANPVNRALKRVYRPLLNAALYRPRLTIVLAVLLLASTAVPLSRIGSEFMPPLDEGDLLYMPTTLPSVSAAEAADLLQRTDAIIAAMPEVARVFGKAGRADTATDPAPLSMMETTIMLKPRSEWPAGSAKNNAELIAKLDETVRLAGLTNSWGFPIKTRIDMLSTGVRSALGLKISGPDLVELEKQAAQVEALLRAVPGTRSVFADRAQAGRYIDVDVLRDQAARYGLSVAEIQRAVQMAVGGESIATVINGRERYPVTLRFPRGDRNGLAALSEIRLKAADGSIVPLRAVARLSIVDGPTEIKSENARPVAYVYVDIAGADAGGYLDAAQAALDNGLQLPPGYTLSWQGQYLNFKEAKTRLWTAVAMTLLLVSGLLYLHFRDLRKVMLVLACLPFSVIGGFWLTWLLGYQLSVAVVIGLIALAGVATEFGIVMLLYLDQAMEERPDDAYTAILSGALLRLRPKAMTVAVILGGLLPVMLSDEAGADVMQRIAAPLIGGMVTAPLFSLIVIPAVYWLALRPRPTAVAAGSDAAAVAAITPAATGTAVDAPPAQEARL</sequence>
<dbReference type="InterPro" id="IPR001036">
    <property type="entry name" value="Acrflvin-R"/>
</dbReference>
<proteinExistence type="inferred from homology"/>
<dbReference type="GO" id="GO:0008324">
    <property type="term" value="F:monoatomic cation transmembrane transporter activity"/>
    <property type="evidence" value="ECO:0007669"/>
    <property type="project" value="InterPro"/>
</dbReference>
<dbReference type="Proteomes" id="UP000450012">
    <property type="component" value="Unassembled WGS sequence"/>
</dbReference>